<proteinExistence type="predicted"/>
<evidence type="ECO:0000313" key="8">
    <source>
        <dbReference type="EMBL" id="MBO1804524.1"/>
    </source>
</evidence>
<feature type="transmembrane region" description="Helical" evidence="6">
    <location>
        <begin position="132"/>
        <end position="154"/>
    </location>
</feature>
<dbReference type="InterPro" id="IPR052053">
    <property type="entry name" value="IM_YidH-like"/>
</dbReference>
<evidence type="ECO:0000259" key="7">
    <source>
        <dbReference type="Pfam" id="PF02656"/>
    </source>
</evidence>
<dbReference type="PANTHER" id="PTHR34187">
    <property type="entry name" value="FGR18P"/>
    <property type="match status" value="1"/>
</dbReference>
<keyword evidence="5 6" id="KW-0472">Membrane</keyword>
<evidence type="ECO:0000256" key="4">
    <source>
        <dbReference type="ARBA" id="ARBA00022989"/>
    </source>
</evidence>
<evidence type="ECO:0000256" key="2">
    <source>
        <dbReference type="ARBA" id="ARBA00022475"/>
    </source>
</evidence>
<feature type="transmembrane region" description="Helical" evidence="6">
    <location>
        <begin position="101"/>
        <end position="126"/>
    </location>
</feature>
<sequence>MVSGPTLKLAQLGSGLGILAVSTPPPFRVVGRFRPSTVSDSARPAWPSPEILEACVNDSTGELAVPGEDTPDDERGRLSRTVFPGGTEPDPRFTLANERTFLAWIRTALAFIAGGIAFEALTGSAFEGPLRLVISMLLVVFGLLIAAGAAVRWWRVEQSMRRRRPLPVPLIVPVMSAGLTAAVVVLIVLVFR</sequence>
<keyword evidence="9" id="KW-1185">Reference proteome</keyword>
<accession>A0A939LTI0</accession>
<comment type="subcellular location">
    <subcellularLocation>
        <location evidence="1">Cell membrane</location>
        <topology evidence="1">Multi-pass membrane protein</topology>
    </subcellularLocation>
</comment>
<dbReference type="AlphaFoldDB" id="A0A939LTI0"/>
<evidence type="ECO:0000256" key="3">
    <source>
        <dbReference type="ARBA" id="ARBA00022692"/>
    </source>
</evidence>
<evidence type="ECO:0000256" key="6">
    <source>
        <dbReference type="SAM" id="Phobius"/>
    </source>
</evidence>
<organism evidence="8 9">
    <name type="scientific">Leucobacter ruminantium</name>
    <dbReference type="NCBI Taxonomy" id="1289170"/>
    <lineage>
        <taxon>Bacteria</taxon>
        <taxon>Bacillati</taxon>
        <taxon>Actinomycetota</taxon>
        <taxon>Actinomycetes</taxon>
        <taxon>Micrococcales</taxon>
        <taxon>Microbacteriaceae</taxon>
        <taxon>Leucobacter</taxon>
    </lineage>
</organism>
<gene>
    <name evidence="8" type="ORF">J4H91_04220</name>
</gene>
<feature type="transmembrane region" description="Helical" evidence="6">
    <location>
        <begin position="166"/>
        <end position="191"/>
    </location>
</feature>
<dbReference type="Proteomes" id="UP000664398">
    <property type="component" value="Unassembled WGS sequence"/>
</dbReference>
<name>A0A939LTI0_9MICO</name>
<evidence type="ECO:0000313" key="9">
    <source>
        <dbReference type="Proteomes" id="UP000664398"/>
    </source>
</evidence>
<dbReference type="GO" id="GO:0005886">
    <property type="term" value="C:plasma membrane"/>
    <property type="evidence" value="ECO:0007669"/>
    <property type="project" value="UniProtKB-SubCell"/>
</dbReference>
<keyword evidence="4 6" id="KW-1133">Transmembrane helix</keyword>
<dbReference type="PANTHER" id="PTHR34187:SF2">
    <property type="entry name" value="DUF202 DOMAIN-CONTAINING PROTEIN"/>
    <property type="match status" value="1"/>
</dbReference>
<dbReference type="InterPro" id="IPR003807">
    <property type="entry name" value="DUF202"/>
</dbReference>
<protein>
    <submittedName>
        <fullName evidence="8">DUF202 domain-containing protein</fullName>
    </submittedName>
</protein>
<dbReference type="EMBL" id="JAGDYL010000005">
    <property type="protein sequence ID" value="MBO1804524.1"/>
    <property type="molecule type" value="Genomic_DNA"/>
</dbReference>
<keyword evidence="3 6" id="KW-0812">Transmembrane</keyword>
<dbReference type="Pfam" id="PF02656">
    <property type="entry name" value="DUF202"/>
    <property type="match status" value="1"/>
</dbReference>
<keyword evidence="2" id="KW-1003">Cell membrane</keyword>
<evidence type="ECO:0000256" key="1">
    <source>
        <dbReference type="ARBA" id="ARBA00004651"/>
    </source>
</evidence>
<feature type="domain" description="DUF202" evidence="7">
    <location>
        <begin position="92"/>
        <end position="158"/>
    </location>
</feature>
<comment type="caution">
    <text evidence="8">The sequence shown here is derived from an EMBL/GenBank/DDBJ whole genome shotgun (WGS) entry which is preliminary data.</text>
</comment>
<reference evidence="8" key="1">
    <citation type="submission" date="2021-03" db="EMBL/GenBank/DDBJ databases">
        <title>Leucobacter chromiisoli sp. nov., isolated from chromium-containing soil of chemical plant.</title>
        <authorList>
            <person name="Xu Z."/>
        </authorList>
    </citation>
    <scope>NUCLEOTIDE SEQUENCE</scope>
    <source>
        <strain evidence="8">A2</strain>
    </source>
</reference>
<evidence type="ECO:0000256" key="5">
    <source>
        <dbReference type="ARBA" id="ARBA00023136"/>
    </source>
</evidence>